<proteinExistence type="predicted"/>
<feature type="chain" id="PRO_5032790586" description="Reticulon-like protein" evidence="2">
    <location>
        <begin position="21"/>
        <end position="211"/>
    </location>
</feature>
<keyword evidence="1" id="KW-0812">Transmembrane</keyword>
<evidence type="ECO:0000313" key="4">
    <source>
        <dbReference type="Proteomes" id="UP000601435"/>
    </source>
</evidence>
<gene>
    <name evidence="3" type="ORF">SNEC2469_LOCUS22761</name>
</gene>
<keyword evidence="1" id="KW-0472">Membrane</keyword>
<dbReference type="OrthoDB" id="430366at2759"/>
<keyword evidence="1" id="KW-1133">Transmembrane helix</keyword>
<feature type="transmembrane region" description="Helical" evidence="1">
    <location>
        <begin position="86"/>
        <end position="106"/>
    </location>
</feature>
<keyword evidence="4" id="KW-1185">Reference proteome</keyword>
<sequence length="211" mass="23276">LVPALCHIFTVVLLAGGATRYAVPQTADRNVDLLSQDAIKSAVETISKFLNVISEKVRDVVLWTSSEMTITAVFVLQLVRLVSPYFGAFFFVWMIGNVLFVAPYVWKAKNAELHQYVGPYIKQAVAMKDDLLAKVPKYTDVVKEECKESGSAACNFVRLVGGSYERALHHRRLHSKGAELPLQEWNAMSRSVCYAFGGSAGLCVSKPDVST</sequence>
<dbReference type="EMBL" id="CAJNJA010041751">
    <property type="protein sequence ID" value="CAE7777546.1"/>
    <property type="molecule type" value="Genomic_DNA"/>
</dbReference>
<dbReference type="AlphaFoldDB" id="A0A812YGN1"/>
<dbReference type="Proteomes" id="UP000601435">
    <property type="component" value="Unassembled WGS sequence"/>
</dbReference>
<name>A0A812YGN1_9DINO</name>
<evidence type="ECO:0000256" key="2">
    <source>
        <dbReference type="SAM" id="SignalP"/>
    </source>
</evidence>
<feature type="signal peptide" evidence="2">
    <location>
        <begin position="1"/>
        <end position="20"/>
    </location>
</feature>
<keyword evidence="2" id="KW-0732">Signal</keyword>
<evidence type="ECO:0000313" key="3">
    <source>
        <dbReference type="EMBL" id="CAE7777546.1"/>
    </source>
</evidence>
<comment type="caution">
    <text evidence="3">The sequence shown here is derived from an EMBL/GenBank/DDBJ whole genome shotgun (WGS) entry which is preliminary data.</text>
</comment>
<protein>
    <recommendedName>
        <fullName evidence="5">Reticulon-like protein</fullName>
    </recommendedName>
</protein>
<evidence type="ECO:0000256" key="1">
    <source>
        <dbReference type="SAM" id="Phobius"/>
    </source>
</evidence>
<reference evidence="3" key="1">
    <citation type="submission" date="2021-02" db="EMBL/GenBank/DDBJ databases">
        <authorList>
            <person name="Dougan E. K."/>
            <person name="Rhodes N."/>
            <person name="Thang M."/>
            <person name="Chan C."/>
        </authorList>
    </citation>
    <scope>NUCLEOTIDE SEQUENCE</scope>
</reference>
<feature type="non-terminal residue" evidence="3">
    <location>
        <position position="1"/>
    </location>
</feature>
<accession>A0A812YGN1</accession>
<evidence type="ECO:0008006" key="5">
    <source>
        <dbReference type="Google" id="ProtNLM"/>
    </source>
</evidence>
<organism evidence="3 4">
    <name type="scientific">Symbiodinium necroappetens</name>
    <dbReference type="NCBI Taxonomy" id="1628268"/>
    <lineage>
        <taxon>Eukaryota</taxon>
        <taxon>Sar</taxon>
        <taxon>Alveolata</taxon>
        <taxon>Dinophyceae</taxon>
        <taxon>Suessiales</taxon>
        <taxon>Symbiodiniaceae</taxon>
        <taxon>Symbiodinium</taxon>
    </lineage>
</organism>